<sequence>QSQAFLLLCSMIHTKMVSWCGLGKQNADSKNTLYLLDYIMCCR</sequence>
<feature type="non-terminal residue" evidence="1">
    <location>
        <position position="1"/>
    </location>
</feature>
<proteinExistence type="predicted"/>
<protein>
    <submittedName>
        <fullName evidence="1">Tgh140</fullName>
    </submittedName>
</protein>
<accession>Q6EAZ0</accession>
<dbReference type="EMBL" id="AY501997">
    <property type="protein sequence ID" value="AAS99095.1"/>
    <property type="molecule type" value="Genomic_DNA"/>
</dbReference>
<reference evidence="1" key="1">
    <citation type="journal article" date="2004" name="J. Bacteriol.">
        <title>Identification of Campylobacter jejuni ATCC 43431-specific genes by whole microbial genome comparisons.</title>
        <authorList>
            <person name="Poly F."/>
            <person name="Threadgill D."/>
            <person name="Stintzi A."/>
        </authorList>
    </citation>
    <scope>NUCLEOTIDE SEQUENCE</scope>
    <source>
        <strain evidence="1">TGH 9011</strain>
    </source>
</reference>
<organism evidence="1">
    <name type="scientific">Campylobacter jejuni</name>
    <dbReference type="NCBI Taxonomy" id="197"/>
    <lineage>
        <taxon>Bacteria</taxon>
        <taxon>Pseudomonadati</taxon>
        <taxon>Campylobacterota</taxon>
        <taxon>Epsilonproteobacteria</taxon>
        <taxon>Campylobacterales</taxon>
        <taxon>Campylobacteraceae</taxon>
        <taxon>Campylobacter</taxon>
    </lineage>
</organism>
<feature type="non-terminal residue" evidence="1">
    <location>
        <position position="43"/>
    </location>
</feature>
<dbReference type="AlphaFoldDB" id="Q6EAZ0"/>
<name>Q6EAZ0_CAMJU</name>
<evidence type="ECO:0000313" key="1">
    <source>
        <dbReference type="EMBL" id="AAS99095.1"/>
    </source>
</evidence>